<keyword evidence="2" id="KW-1185">Reference proteome</keyword>
<dbReference type="Proteomes" id="UP001159363">
    <property type="component" value="Chromosome X"/>
</dbReference>
<name>A0ABQ9HL97_9NEOP</name>
<accession>A0ABQ9HL97</accession>
<comment type="caution">
    <text evidence="1">The sequence shown here is derived from an EMBL/GenBank/DDBJ whole genome shotgun (WGS) entry which is preliminary data.</text>
</comment>
<gene>
    <name evidence="1" type="ORF">PR048_011261</name>
</gene>
<reference evidence="1 2" key="1">
    <citation type="submission" date="2023-02" db="EMBL/GenBank/DDBJ databases">
        <title>LHISI_Scaffold_Assembly.</title>
        <authorList>
            <person name="Stuart O.P."/>
            <person name="Cleave R."/>
            <person name="Magrath M.J.L."/>
            <person name="Mikheyev A.S."/>
        </authorList>
    </citation>
    <scope>NUCLEOTIDE SEQUENCE [LARGE SCALE GENOMIC DNA]</scope>
    <source>
        <strain evidence="1">Daus_M_001</strain>
        <tissue evidence="1">Leg muscle</tissue>
    </source>
</reference>
<evidence type="ECO:0000313" key="2">
    <source>
        <dbReference type="Proteomes" id="UP001159363"/>
    </source>
</evidence>
<sequence>MDISCSSTVSQDVTQHVNIQQKQICFLKMPNETKAITDILNDPTSTPHAVAQAGEGIFLTMYQAPPSECDLNNHRYNSFVKSSTKIKANFASLPSTKGAAKQHSIRVHLKTQQCLDNDSLNPEHWGSL</sequence>
<evidence type="ECO:0000313" key="1">
    <source>
        <dbReference type="EMBL" id="KAJ8885065.1"/>
    </source>
</evidence>
<organism evidence="1 2">
    <name type="scientific">Dryococelus australis</name>
    <dbReference type="NCBI Taxonomy" id="614101"/>
    <lineage>
        <taxon>Eukaryota</taxon>
        <taxon>Metazoa</taxon>
        <taxon>Ecdysozoa</taxon>
        <taxon>Arthropoda</taxon>
        <taxon>Hexapoda</taxon>
        <taxon>Insecta</taxon>
        <taxon>Pterygota</taxon>
        <taxon>Neoptera</taxon>
        <taxon>Polyneoptera</taxon>
        <taxon>Phasmatodea</taxon>
        <taxon>Verophasmatodea</taxon>
        <taxon>Anareolatae</taxon>
        <taxon>Phasmatidae</taxon>
        <taxon>Eurycanthinae</taxon>
        <taxon>Dryococelus</taxon>
    </lineage>
</organism>
<proteinExistence type="predicted"/>
<dbReference type="EMBL" id="JARBHB010000004">
    <property type="protein sequence ID" value="KAJ8885065.1"/>
    <property type="molecule type" value="Genomic_DNA"/>
</dbReference>
<protein>
    <submittedName>
        <fullName evidence="1">Uncharacterized protein</fullName>
    </submittedName>
</protein>